<dbReference type="PANTHER" id="PTHR42776:SF27">
    <property type="entry name" value="DIPEPTIDYL PEPTIDASE FAMILY MEMBER 6"/>
    <property type="match status" value="1"/>
</dbReference>
<evidence type="ECO:0000259" key="2">
    <source>
        <dbReference type="Pfam" id="PF00326"/>
    </source>
</evidence>
<dbReference type="Pfam" id="PF00326">
    <property type="entry name" value="Peptidase_S9"/>
    <property type="match status" value="1"/>
</dbReference>
<dbReference type="InterPro" id="IPR029058">
    <property type="entry name" value="AB_hydrolase_fold"/>
</dbReference>
<dbReference type="RefSeq" id="WP_379811099.1">
    <property type="nucleotide sequence ID" value="NZ_JBHUPC010000012.1"/>
</dbReference>
<dbReference type="SUPFAM" id="SSF69304">
    <property type="entry name" value="Tricorn protease N-terminal domain"/>
    <property type="match status" value="1"/>
</dbReference>
<dbReference type="EMBL" id="JBHUPC010000012">
    <property type="protein sequence ID" value="MFD2891514.1"/>
    <property type="molecule type" value="Genomic_DNA"/>
</dbReference>
<dbReference type="Gene3D" id="3.40.50.1820">
    <property type="entry name" value="alpha/beta hydrolase"/>
    <property type="match status" value="1"/>
</dbReference>
<comment type="caution">
    <text evidence="3">The sequence shown here is derived from an EMBL/GenBank/DDBJ whole genome shotgun (WGS) entry which is preliminary data.</text>
</comment>
<accession>A0ABW5YKD9</accession>
<dbReference type="GO" id="GO:0016787">
    <property type="term" value="F:hydrolase activity"/>
    <property type="evidence" value="ECO:0007669"/>
    <property type="project" value="UniProtKB-KW"/>
</dbReference>
<sequence length="551" mass="63439">MKAKEFEKMIAEMGEDPFGDSYYLLGIDNHENVIIVKNRNEILIKKLDSNSFKSFNKKISVDANQTFLTNQQKSLFIRKEGSEETYKLYINDFALDSTYAAYEPKERVFSFLVAKDNSFALVFEINTPTNDGTLYKLYLNKEKQIEKICDLEGFNWLQQMDENKEFVYILNSKNANEGRLLKLNLNTAQIVNVYKEEINNNCYQNLNANNFKLFSSGERALYTRTGHKGLTKEFIALWEVNTKTGKKIRLSPEVMGNVNEFDLTEDENQVVFVVDFAGKRTLYSFDLQLRKLKTLYDKFPILKRNKSFLLNRRTKEIYFISYNNGIMQLNELDIISGEISTLVQSEKAPIEDQVLLEEFILPVEDKTIGVMPGIPCFLYLPKETTNTKLPVFVNFHGGPSEHREALPKSPLFKGTADLVMNYRGSTGYGVTYEKADDGFNRHKQIDDLKYLYEWIKQDPRLDENKIILCGESWGGYMVMATMTRFPDLFYGGFSKNGVSDLTSISTNDYLIGTMRAEIGDTSNPEMLEYQIKNSPCNYGGKIKKTIINSTR</sequence>
<evidence type="ECO:0000313" key="3">
    <source>
        <dbReference type="EMBL" id="MFD2891514.1"/>
    </source>
</evidence>
<dbReference type="SUPFAM" id="SSF53474">
    <property type="entry name" value="alpha/beta-Hydrolases"/>
    <property type="match status" value="1"/>
</dbReference>
<proteinExistence type="predicted"/>
<dbReference type="PANTHER" id="PTHR42776">
    <property type="entry name" value="SERINE PEPTIDASE S9 FAMILY MEMBER"/>
    <property type="match status" value="1"/>
</dbReference>
<evidence type="ECO:0000256" key="1">
    <source>
        <dbReference type="ARBA" id="ARBA00022801"/>
    </source>
</evidence>
<protein>
    <submittedName>
        <fullName evidence="3">Alpha/beta hydrolase family protein</fullName>
        <ecNumber evidence="3">3.4.-.-</ecNumber>
    </submittedName>
</protein>
<dbReference type="EC" id="3.4.-.-" evidence="3"/>
<gene>
    <name evidence="3" type="ORF">ACFS5J_05730</name>
</gene>
<feature type="domain" description="Peptidase S9 prolyl oligopeptidase catalytic" evidence="2">
    <location>
        <begin position="414"/>
        <end position="532"/>
    </location>
</feature>
<dbReference type="Proteomes" id="UP001597534">
    <property type="component" value="Unassembled WGS sequence"/>
</dbReference>
<keyword evidence="1 3" id="KW-0378">Hydrolase</keyword>
<dbReference type="InterPro" id="IPR001375">
    <property type="entry name" value="Peptidase_S9_cat"/>
</dbReference>
<evidence type="ECO:0000313" key="4">
    <source>
        <dbReference type="Proteomes" id="UP001597534"/>
    </source>
</evidence>
<keyword evidence="4" id="KW-1185">Reference proteome</keyword>
<organism evidence="3 4">
    <name type="scientific">Flavobacterium chuncheonense</name>
    <dbReference type="NCBI Taxonomy" id="2026653"/>
    <lineage>
        <taxon>Bacteria</taxon>
        <taxon>Pseudomonadati</taxon>
        <taxon>Bacteroidota</taxon>
        <taxon>Flavobacteriia</taxon>
        <taxon>Flavobacteriales</taxon>
        <taxon>Flavobacteriaceae</taxon>
        <taxon>Flavobacterium</taxon>
    </lineage>
</organism>
<reference evidence="4" key="1">
    <citation type="journal article" date="2019" name="Int. J. Syst. Evol. Microbiol.">
        <title>The Global Catalogue of Microorganisms (GCM) 10K type strain sequencing project: providing services to taxonomists for standard genome sequencing and annotation.</title>
        <authorList>
            <consortium name="The Broad Institute Genomics Platform"/>
            <consortium name="The Broad Institute Genome Sequencing Center for Infectious Disease"/>
            <person name="Wu L."/>
            <person name="Ma J."/>
        </authorList>
    </citation>
    <scope>NUCLEOTIDE SEQUENCE [LARGE SCALE GENOMIC DNA]</scope>
    <source>
        <strain evidence="4">KCTC 22671</strain>
    </source>
</reference>
<name>A0ABW5YKD9_9FLAO</name>